<evidence type="ECO:0000256" key="5">
    <source>
        <dbReference type="ARBA" id="ARBA00012426"/>
    </source>
</evidence>
<keyword evidence="10" id="KW-0745">Spermidine biosynthesis</keyword>
<evidence type="ECO:0000256" key="12">
    <source>
        <dbReference type="ARBA" id="ARBA00023239"/>
    </source>
</evidence>
<evidence type="ECO:0000256" key="6">
    <source>
        <dbReference type="ARBA" id="ARBA00022723"/>
    </source>
</evidence>
<dbReference type="InterPro" id="IPR022644">
    <property type="entry name" value="De-COase2_N"/>
</dbReference>
<evidence type="ECO:0000259" key="16">
    <source>
        <dbReference type="Pfam" id="PF02784"/>
    </source>
</evidence>
<dbReference type="PIRSF" id="PIRSF001336">
    <property type="entry name" value="Arg_decrbxlase"/>
    <property type="match status" value="1"/>
</dbReference>
<dbReference type="GO" id="GO:0008295">
    <property type="term" value="P:spermidine biosynthetic process"/>
    <property type="evidence" value="ECO:0007669"/>
    <property type="project" value="UniProtKB-UniRule"/>
</dbReference>
<protein>
    <recommendedName>
        <fullName evidence="5 13">Arginine decarboxylase</fullName>
        <ecNumber evidence="5 13">4.1.1.19</ecNumber>
    </recommendedName>
</protein>
<feature type="domain" description="Arginine decarboxylase helical bundle" evidence="17">
    <location>
        <begin position="369"/>
        <end position="451"/>
    </location>
</feature>
<comment type="cofactor">
    <cofactor evidence="2">
        <name>Mg(2+)</name>
        <dbReference type="ChEBI" id="CHEBI:18420"/>
    </cofactor>
</comment>
<dbReference type="InterPro" id="IPR041128">
    <property type="entry name" value="Arg_decarbox_C"/>
</dbReference>
<comment type="similarity">
    <text evidence="4">Belongs to the Orn/Lys/Arg decarboxylase class-II family. SpeA subfamily.</text>
</comment>
<evidence type="ECO:0000256" key="9">
    <source>
        <dbReference type="ARBA" id="ARBA00022898"/>
    </source>
</evidence>
<dbReference type="EMBL" id="CBXV010000008">
    <property type="protein sequence ID" value="CDM66630.1"/>
    <property type="molecule type" value="Genomic_DNA"/>
</dbReference>
<evidence type="ECO:0000256" key="4">
    <source>
        <dbReference type="ARBA" id="ARBA00008357"/>
    </source>
</evidence>
<dbReference type="Pfam" id="PF02784">
    <property type="entry name" value="Orn_Arg_deC_N"/>
    <property type="match status" value="1"/>
</dbReference>
<keyword evidence="6" id="KW-0479">Metal-binding</keyword>
<feature type="active site" description="Proton donor" evidence="15">
    <location>
        <position position="501"/>
    </location>
</feature>
<accession>A0A0B6X2W0</accession>
<evidence type="ECO:0000256" key="1">
    <source>
        <dbReference type="ARBA" id="ARBA00001933"/>
    </source>
</evidence>
<proteinExistence type="inferred from homology"/>
<evidence type="ECO:0000256" key="3">
    <source>
        <dbReference type="ARBA" id="ARBA00002257"/>
    </source>
</evidence>
<dbReference type="Gene3D" id="3.20.20.10">
    <property type="entry name" value="Alanine racemase"/>
    <property type="match status" value="1"/>
</dbReference>
<dbReference type="GO" id="GO:0046872">
    <property type="term" value="F:metal ion binding"/>
    <property type="evidence" value="ECO:0007669"/>
    <property type="project" value="UniProtKB-KW"/>
</dbReference>
<dbReference type="GO" id="GO:0006527">
    <property type="term" value="P:L-arginine catabolic process"/>
    <property type="evidence" value="ECO:0007669"/>
    <property type="project" value="InterPro"/>
</dbReference>
<reference evidence="19 20" key="1">
    <citation type="submission" date="2013-12" db="EMBL/GenBank/DDBJ databases">
        <authorList>
            <person name="Stott M."/>
        </authorList>
    </citation>
    <scope>NUCLEOTIDE SEQUENCE [LARGE SCALE GENOMIC DNA]</scope>
    <source>
        <strain evidence="19 20">K22</strain>
    </source>
</reference>
<evidence type="ECO:0000256" key="11">
    <source>
        <dbReference type="ARBA" id="ARBA00023115"/>
    </source>
</evidence>
<dbReference type="InterPro" id="IPR029066">
    <property type="entry name" value="PLP-binding_barrel"/>
</dbReference>
<keyword evidence="8" id="KW-0460">Magnesium</keyword>
<evidence type="ECO:0000313" key="20">
    <source>
        <dbReference type="Proteomes" id="UP000031518"/>
    </source>
</evidence>
<reference evidence="19 20" key="2">
    <citation type="submission" date="2015-01" db="EMBL/GenBank/DDBJ databases">
        <title>Complete genome sequence of Pyrinomonas methylaliphatogenes type strain K22T.</title>
        <authorList>
            <person name="Lee K.C.Y."/>
            <person name="Power J.F."/>
            <person name="Dunfield P.F."/>
            <person name="Morgan X.C."/>
            <person name="Huttenhower C."/>
            <person name="Stott M.B."/>
        </authorList>
    </citation>
    <scope>NUCLEOTIDE SEQUENCE [LARGE SCALE GENOMIC DNA]</scope>
    <source>
        <strain evidence="19 20">K22</strain>
    </source>
</reference>
<keyword evidence="9 14" id="KW-0663">Pyridoxal phosphate</keyword>
<keyword evidence="20" id="KW-1185">Reference proteome</keyword>
<dbReference type="NCBIfam" id="NF003763">
    <property type="entry name" value="PRK05354.1"/>
    <property type="match status" value="1"/>
</dbReference>
<dbReference type="NCBIfam" id="TIGR01273">
    <property type="entry name" value="speA"/>
    <property type="match status" value="1"/>
</dbReference>
<evidence type="ECO:0000256" key="7">
    <source>
        <dbReference type="ARBA" id="ARBA00022793"/>
    </source>
</evidence>
<sequence length="643" mass="73487">MSTVIEQTLELYGIENWGAGYFDINRKGNLIVRPSENDPRAADVKEIIDDLARRGIGTPVLLRFPQLLTSQVRKLQRAFRNSIREFDYQGAHMCVYPMKVNQHRAVVEEYLREASRYDFGLEAGSKAELYAALALEQSPDSLLVLNGFKDEEFIEMAFVGARSGKRVVIVIEKLSELDHVLRLADRYEDGPMPMVGIRVKLYSKGSGRWEKSGGEAAKFGLTTTEILEVIRRMQEAGRIQMLRLLHFHIGSQLTDIKRIKNAIKEAARVYAKIRQMKVPIDLLDVGGGMAVDYDGSRTAFDSSANYTAQEFANDVVYTIKQVCEDENVPHPTIIQESGRFLTAYHAMLVTNVQDEIETVVEDIQPIEIDDDDPQVIIELADLRETISAKNYREYYHDALEHRDELFTLFNLGLISLEDRAKGEVLFWDVCERANRFARQTEDVSEDFDELRRLLCAKYLTNFSVFRSVPDHWAIDQLFPIVPIHRLNKQPTEYATLCDITCDSDGVVDKFVDLHDVKQILELHALTPGEPYYIAILLVGAYQEVMGSNHNLFGNPNEAHIYIDDDGYLIKKVIPGTNVGEAVERAHYDRGQLHEGFRRRIEQLVRRGELSEAQGMELVEYYESRINSYTYLVNGSTPSRRLRD</sequence>
<evidence type="ECO:0000256" key="10">
    <source>
        <dbReference type="ARBA" id="ARBA00023066"/>
    </source>
</evidence>
<evidence type="ECO:0000256" key="14">
    <source>
        <dbReference type="PIRSR" id="PIRSR001336-50"/>
    </source>
</evidence>
<evidence type="ECO:0000259" key="18">
    <source>
        <dbReference type="Pfam" id="PF17944"/>
    </source>
</evidence>
<dbReference type="Pfam" id="PF17944">
    <property type="entry name" value="Arg_decarbox_C"/>
    <property type="match status" value="1"/>
</dbReference>
<dbReference type="InterPro" id="IPR000183">
    <property type="entry name" value="Orn/DAP/Arg_de-COase"/>
</dbReference>
<feature type="modified residue" description="N6-(pyridoxal phosphate)lysine" evidence="14">
    <location>
        <position position="99"/>
    </location>
</feature>
<dbReference type="Proteomes" id="UP000031518">
    <property type="component" value="Unassembled WGS sequence"/>
</dbReference>
<dbReference type="GO" id="GO:0008792">
    <property type="term" value="F:arginine decarboxylase activity"/>
    <property type="evidence" value="ECO:0007669"/>
    <property type="project" value="UniProtKB-UniRule"/>
</dbReference>
<evidence type="ECO:0000256" key="8">
    <source>
        <dbReference type="ARBA" id="ARBA00022842"/>
    </source>
</evidence>
<evidence type="ECO:0000313" key="19">
    <source>
        <dbReference type="EMBL" id="CDM66630.1"/>
    </source>
</evidence>
<keyword evidence="11" id="KW-0620">Polyamine biosynthesis</keyword>
<evidence type="ECO:0000259" key="17">
    <source>
        <dbReference type="Pfam" id="PF17810"/>
    </source>
</evidence>
<gene>
    <name evidence="19" type="ORF">PYK22_02663</name>
</gene>
<dbReference type="RefSeq" id="WP_041978019.1">
    <property type="nucleotide sequence ID" value="NZ_CBXV010000008.1"/>
</dbReference>
<dbReference type="Gene3D" id="2.40.37.10">
    <property type="entry name" value="Lyase, Ornithine Decarboxylase, Chain A, domain 1"/>
    <property type="match status" value="1"/>
</dbReference>
<dbReference type="EC" id="4.1.1.19" evidence="5 13"/>
<evidence type="ECO:0000256" key="13">
    <source>
        <dbReference type="NCBIfam" id="TIGR01273"/>
    </source>
</evidence>
<name>A0A0B6X2W0_9BACT</name>
<dbReference type="SUPFAM" id="SSF50621">
    <property type="entry name" value="Alanine racemase C-terminal domain-like"/>
    <property type="match status" value="1"/>
</dbReference>
<evidence type="ECO:0000256" key="15">
    <source>
        <dbReference type="PIRSR" id="PIRSR600183-50"/>
    </source>
</evidence>
<feature type="domain" description="Orn/DAP/Arg decarboxylase 2 N-terminal" evidence="16">
    <location>
        <begin position="74"/>
        <end position="343"/>
    </location>
</feature>
<organism evidence="19 20">
    <name type="scientific">Pyrinomonas methylaliphatogenes</name>
    <dbReference type="NCBI Taxonomy" id="454194"/>
    <lineage>
        <taxon>Bacteria</taxon>
        <taxon>Pseudomonadati</taxon>
        <taxon>Acidobacteriota</taxon>
        <taxon>Blastocatellia</taxon>
        <taxon>Blastocatellales</taxon>
        <taxon>Pyrinomonadaceae</taxon>
        <taxon>Pyrinomonas</taxon>
    </lineage>
</organism>
<dbReference type="PANTHER" id="PTHR43295:SF9">
    <property type="entry name" value="BIOSYNTHETIC ARGININE DECARBOXYLASE"/>
    <property type="match status" value="1"/>
</dbReference>
<dbReference type="STRING" id="454194.PYK22_02663"/>
<keyword evidence="7" id="KW-0210">Decarboxylase</keyword>
<dbReference type="Gene3D" id="1.20.58.930">
    <property type="match status" value="1"/>
</dbReference>
<dbReference type="InterPro" id="IPR009006">
    <property type="entry name" value="Ala_racemase/Decarboxylase_C"/>
</dbReference>
<dbReference type="PRINTS" id="PR01180">
    <property type="entry name" value="ARGDCRBXLASE"/>
</dbReference>
<comment type="function">
    <text evidence="3">Catalyzes the biosynthesis of agmatine from arginine.</text>
</comment>
<dbReference type="PRINTS" id="PR01179">
    <property type="entry name" value="ODADCRBXLASE"/>
</dbReference>
<dbReference type="OrthoDB" id="9802658at2"/>
<evidence type="ECO:0000256" key="2">
    <source>
        <dbReference type="ARBA" id="ARBA00001946"/>
    </source>
</evidence>
<dbReference type="CDD" id="cd06830">
    <property type="entry name" value="PLPDE_III_ADC"/>
    <property type="match status" value="1"/>
</dbReference>
<dbReference type="InterPro" id="IPR002985">
    <property type="entry name" value="Arg_decrbxlase"/>
</dbReference>
<keyword evidence="12 19" id="KW-0456">Lyase</keyword>
<feature type="domain" description="Arginine decarboxylase C-terminal helical" evidence="18">
    <location>
        <begin position="585"/>
        <end position="631"/>
    </location>
</feature>
<dbReference type="Pfam" id="PF17810">
    <property type="entry name" value="Arg_decarb_HB"/>
    <property type="match status" value="1"/>
</dbReference>
<dbReference type="SUPFAM" id="SSF51419">
    <property type="entry name" value="PLP-binding barrel"/>
    <property type="match status" value="1"/>
</dbReference>
<dbReference type="InterPro" id="IPR040634">
    <property type="entry name" value="Arg_decarb_HB"/>
</dbReference>
<dbReference type="AlphaFoldDB" id="A0A0B6X2W0"/>
<dbReference type="PANTHER" id="PTHR43295">
    <property type="entry name" value="ARGININE DECARBOXYLASE"/>
    <property type="match status" value="1"/>
</dbReference>
<comment type="cofactor">
    <cofactor evidence="1 14">
        <name>pyridoxal 5'-phosphate</name>
        <dbReference type="ChEBI" id="CHEBI:597326"/>
    </cofactor>
</comment>